<dbReference type="AlphaFoldDB" id="A0A328VAH9"/>
<evidence type="ECO:0000313" key="1">
    <source>
        <dbReference type="EMBL" id="RAQ94627.1"/>
    </source>
</evidence>
<comment type="caution">
    <text evidence="1">The sequence shown here is derived from an EMBL/GenBank/DDBJ whole genome shotgun (WGS) entry which is preliminary data.</text>
</comment>
<evidence type="ECO:0000313" key="2">
    <source>
        <dbReference type="Proteomes" id="UP000248706"/>
    </source>
</evidence>
<protein>
    <submittedName>
        <fullName evidence="1">Uncharacterized protein</fullName>
    </submittedName>
</protein>
<sequence>MLILFESFVWFALQKHERRREHLRAAEQALAQAEGLALKQAIPERARLGIHNQRALLAIQEGDVEAYTYSAILGFQGFQRFPSQMRRQEWMTHLKQALACWPQERRVRDLLDLLV</sequence>
<proteinExistence type="predicted"/>
<organism evidence="1 2">
    <name type="scientific">Thermogemmatispora tikiterensis</name>
    <dbReference type="NCBI Taxonomy" id="1825093"/>
    <lineage>
        <taxon>Bacteria</taxon>
        <taxon>Bacillati</taxon>
        <taxon>Chloroflexota</taxon>
        <taxon>Ktedonobacteria</taxon>
        <taxon>Thermogemmatisporales</taxon>
        <taxon>Thermogemmatisporaceae</taxon>
        <taxon>Thermogemmatispora</taxon>
    </lineage>
</organism>
<accession>A0A328VAH9</accession>
<reference evidence="1 2" key="1">
    <citation type="submission" date="2016-08" db="EMBL/GenBank/DDBJ databases">
        <title>Analysis of Carbohydrate Active Enzymes in Thermogemmatispora T81 Reveals Carbohydrate Degradation Ability.</title>
        <authorList>
            <person name="Tomazini A."/>
            <person name="Lal S."/>
            <person name="Stott M."/>
            <person name="Henrissat B."/>
            <person name="Polikarpov I."/>
            <person name="Sparling R."/>
            <person name="Levin D.B."/>
        </authorList>
    </citation>
    <scope>NUCLEOTIDE SEQUENCE [LARGE SCALE GENOMIC DNA]</scope>
    <source>
        <strain evidence="1 2">T81</strain>
    </source>
</reference>
<dbReference type="Proteomes" id="UP000248706">
    <property type="component" value="Unassembled WGS sequence"/>
</dbReference>
<dbReference type="EMBL" id="MCIF01000002">
    <property type="protein sequence ID" value="RAQ94627.1"/>
    <property type="molecule type" value="Genomic_DNA"/>
</dbReference>
<keyword evidence="2" id="KW-1185">Reference proteome</keyword>
<dbReference type="RefSeq" id="WP_112426686.1">
    <property type="nucleotide sequence ID" value="NZ_MCIF01000002.1"/>
</dbReference>
<name>A0A328VAH9_9CHLR</name>
<gene>
    <name evidence="1" type="ORF">A4R35_03710</name>
</gene>